<gene>
    <name evidence="6" type="ordered locus">Smon_0220</name>
</gene>
<evidence type="ECO:0000313" key="7">
    <source>
        <dbReference type="Proteomes" id="UP000002072"/>
    </source>
</evidence>
<keyword evidence="2 5" id="KW-0812">Transmembrane</keyword>
<keyword evidence="4 5" id="KW-0472">Membrane</keyword>
<dbReference type="STRING" id="519441.Smon_0220"/>
<evidence type="ECO:0000256" key="5">
    <source>
        <dbReference type="SAM" id="Phobius"/>
    </source>
</evidence>
<dbReference type="Pfam" id="PF09685">
    <property type="entry name" value="MamF_MmsF"/>
    <property type="match status" value="1"/>
</dbReference>
<name>D1AWN0_STRM9</name>
<dbReference type="InterPro" id="IPR019109">
    <property type="entry name" value="MamF_MmsF"/>
</dbReference>
<feature type="transmembrane region" description="Helical" evidence="5">
    <location>
        <begin position="73"/>
        <end position="93"/>
    </location>
</feature>
<keyword evidence="7" id="KW-1185">Reference proteome</keyword>
<evidence type="ECO:0000256" key="3">
    <source>
        <dbReference type="ARBA" id="ARBA00022989"/>
    </source>
</evidence>
<sequence>MKKSIGNINENLVAATILIISLSPFIGIIFSIGGLILEKENEFVRDYAKQGLIFSFFSFIITLFRDLKLPPSILALLFLILFVLTLITAIHAYKREEFKFDFMKKIFDYIKL</sequence>
<protein>
    <submittedName>
        <fullName evidence="6">Uncharacterized protein</fullName>
    </submittedName>
</protein>
<dbReference type="KEGG" id="smf:Smon_0220"/>
<evidence type="ECO:0000256" key="1">
    <source>
        <dbReference type="ARBA" id="ARBA00004141"/>
    </source>
</evidence>
<evidence type="ECO:0000256" key="4">
    <source>
        <dbReference type="ARBA" id="ARBA00023136"/>
    </source>
</evidence>
<proteinExistence type="predicted"/>
<dbReference type="AlphaFoldDB" id="D1AWN0"/>
<evidence type="ECO:0000313" key="6">
    <source>
        <dbReference type="EMBL" id="ACZ00706.1"/>
    </source>
</evidence>
<reference evidence="6 7" key="1">
    <citation type="journal article" date="2009" name="Stand. Genomic Sci.">
        <title>Complete genome sequence of Streptobacillus moniliformis type strain (9901T).</title>
        <authorList>
            <person name="Nolan M."/>
            <person name="Gronow S."/>
            <person name="Lapidus A."/>
            <person name="Ivanova N."/>
            <person name="Copeland A."/>
            <person name="Lucas S."/>
            <person name="Del Rio T.G."/>
            <person name="Chen F."/>
            <person name="Tice H."/>
            <person name="Pitluck S."/>
            <person name="Cheng J.F."/>
            <person name="Sims D."/>
            <person name="Meincke L."/>
            <person name="Bruce D."/>
            <person name="Goodwin L."/>
            <person name="Brettin T."/>
            <person name="Han C."/>
            <person name="Detter J.C."/>
            <person name="Ovchinikova G."/>
            <person name="Pati A."/>
            <person name="Mavromatis K."/>
            <person name="Mikhailova N."/>
            <person name="Chen A."/>
            <person name="Palaniappan K."/>
            <person name="Land M."/>
            <person name="Hauser L."/>
            <person name="Chang Y.J."/>
            <person name="Jeffries C.D."/>
            <person name="Rohde M."/>
            <person name="Sproer C."/>
            <person name="Goker M."/>
            <person name="Bristow J."/>
            <person name="Eisen J.A."/>
            <person name="Markowitz V."/>
            <person name="Hugenholtz P."/>
            <person name="Kyrpides N.C."/>
            <person name="Klenk H.P."/>
            <person name="Chain P."/>
        </authorList>
    </citation>
    <scope>NUCLEOTIDE SEQUENCE [LARGE SCALE GENOMIC DNA]</scope>
    <source>
        <strain evidence="7">ATCC 14647 / DSM 12112 / NCTC 10651 / 9901</strain>
    </source>
</reference>
<accession>D1AWN0</accession>
<feature type="transmembrane region" description="Helical" evidence="5">
    <location>
        <begin position="47"/>
        <end position="64"/>
    </location>
</feature>
<keyword evidence="3 5" id="KW-1133">Transmembrane helix</keyword>
<feature type="transmembrane region" description="Helical" evidence="5">
    <location>
        <begin position="12"/>
        <end position="35"/>
    </location>
</feature>
<dbReference type="EMBL" id="CP001779">
    <property type="protein sequence ID" value="ACZ00706.1"/>
    <property type="molecule type" value="Genomic_DNA"/>
</dbReference>
<organism evidence="6 7">
    <name type="scientific">Streptobacillus moniliformis (strain ATCC 14647 / DSM 12112 / NCTC 10651 / 9901)</name>
    <dbReference type="NCBI Taxonomy" id="519441"/>
    <lineage>
        <taxon>Bacteria</taxon>
        <taxon>Fusobacteriati</taxon>
        <taxon>Fusobacteriota</taxon>
        <taxon>Fusobacteriia</taxon>
        <taxon>Fusobacteriales</taxon>
        <taxon>Leptotrichiaceae</taxon>
        <taxon>Streptobacillus</taxon>
    </lineage>
</organism>
<comment type="subcellular location">
    <subcellularLocation>
        <location evidence="1">Membrane</location>
        <topology evidence="1">Multi-pass membrane protein</topology>
    </subcellularLocation>
</comment>
<dbReference type="HOGENOM" id="CLU_2046807_0_0_0"/>
<dbReference type="Proteomes" id="UP000002072">
    <property type="component" value="Chromosome"/>
</dbReference>
<evidence type="ECO:0000256" key="2">
    <source>
        <dbReference type="ARBA" id="ARBA00022692"/>
    </source>
</evidence>